<proteinExistence type="predicted"/>
<dbReference type="PROSITE" id="PS50127">
    <property type="entry name" value="UBC_2"/>
    <property type="match status" value="1"/>
</dbReference>
<keyword evidence="3" id="KW-1185">Reference proteome</keyword>
<dbReference type="CDD" id="cd23814">
    <property type="entry name" value="UEV_AKTIP"/>
    <property type="match status" value="1"/>
</dbReference>
<dbReference type="InterPro" id="IPR050113">
    <property type="entry name" value="Ub_conjugating_enzyme"/>
</dbReference>
<dbReference type="OrthoDB" id="5596422at2759"/>
<dbReference type="InterPro" id="IPR000608">
    <property type="entry name" value="UBC"/>
</dbReference>
<dbReference type="Pfam" id="PF00179">
    <property type="entry name" value="UQ_con"/>
    <property type="match status" value="1"/>
</dbReference>
<dbReference type="InterPro" id="IPR016135">
    <property type="entry name" value="UBQ-conjugating_enzyme/RWD"/>
</dbReference>
<dbReference type="PANTHER" id="PTHR24067">
    <property type="entry name" value="UBIQUITIN-CONJUGATING ENZYME E2"/>
    <property type="match status" value="1"/>
</dbReference>
<evidence type="ECO:0000259" key="1">
    <source>
        <dbReference type="PROSITE" id="PS50127"/>
    </source>
</evidence>
<accession>A0A1R2D3V5</accession>
<feature type="domain" description="UBC core" evidence="1">
    <location>
        <begin position="16"/>
        <end position="167"/>
    </location>
</feature>
<dbReference type="Proteomes" id="UP000187209">
    <property type="component" value="Unassembled WGS sequence"/>
</dbReference>
<gene>
    <name evidence="2" type="ORF">SteCoe_496</name>
</gene>
<dbReference type="EMBL" id="MPUH01000005">
    <property type="protein sequence ID" value="OMJ95944.1"/>
    <property type="molecule type" value="Genomic_DNA"/>
</dbReference>
<dbReference type="SMART" id="SM00212">
    <property type="entry name" value="UBCc"/>
    <property type="match status" value="1"/>
</dbReference>
<protein>
    <recommendedName>
        <fullName evidence="1">UBC core domain-containing protein</fullName>
    </recommendedName>
</protein>
<evidence type="ECO:0000313" key="2">
    <source>
        <dbReference type="EMBL" id="OMJ95944.1"/>
    </source>
</evidence>
<evidence type="ECO:0000313" key="3">
    <source>
        <dbReference type="Proteomes" id="UP000187209"/>
    </source>
</evidence>
<organism evidence="2 3">
    <name type="scientific">Stentor coeruleus</name>
    <dbReference type="NCBI Taxonomy" id="5963"/>
    <lineage>
        <taxon>Eukaryota</taxon>
        <taxon>Sar</taxon>
        <taxon>Alveolata</taxon>
        <taxon>Ciliophora</taxon>
        <taxon>Postciliodesmatophora</taxon>
        <taxon>Heterotrichea</taxon>
        <taxon>Heterotrichida</taxon>
        <taxon>Stentoridae</taxon>
        <taxon>Stentor</taxon>
    </lineage>
</organism>
<reference evidence="2 3" key="1">
    <citation type="submission" date="2016-11" db="EMBL/GenBank/DDBJ databases">
        <title>The macronuclear genome of Stentor coeruleus: a giant cell with tiny introns.</title>
        <authorList>
            <person name="Slabodnick M."/>
            <person name="Ruby J.G."/>
            <person name="Reiff S.B."/>
            <person name="Swart E.C."/>
            <person name="Gosai S."/>
            <person name="Prabakaran S."/>
            <person name="Witkowska E."/>
            <person name="Larue G.E."/>
            <person name="Fisher S."/>
            <person name="Freeman R.M."/>
            <person name="Gunawardena J."/>
            <person name="Chu W."/>
            <person name="Stover N.A."/>
            <person name="Gregory B.D."/>
            <person name="Nowacki M."/>
            <person name="Derisi J."/>
            <person name="Roy S.W."/>
            <person name="Marshall W.F."/>
            <person name="Sood P."/>
        </authorList>
    </citation>
    <scope>NUCLEOTIDE SEQUENCE [LARGE SCALE GENOMIC DNA]</scope>
    <source>
        <strain evidence="2">WM001</strain>
    </source>
</reference>
<dbReference type="AlphaFoldDB" id="A0A1R2D3V5"/>
<dbReference type="SUPFAM" id="SSF54495">
    <property type="entry name" value="UBC-like"/>
    <property type="match status" value="1"/>
</dbReference>
<name>A0A1R2D3V5_9CILI</name>
<sequence>MKENLGEAHKLNEEALRQQQLVIEYNSLKKYCPSGIYVLPQVNNINIWQGVIFIRQGYFKDGIFRFKIEIPENYPCSSPHIFFYNYIFHPLINYETLELSIGAQFPEWQPGKHFIFSLLGYLKKVFYSTEQWTLINHVLNPQALNTFTEDEILFIQEARRCVIDSQNFENNDEKDSAIHFKKFNSFHSIILKNIRKSIERPSEFMRYFRDNFI</sequence>
<comment type="caution">
    <text evidence="2">The sequence shown here is derived from an EMBL/GenBank/DDBJ whole genome shotgun (WGS) entry which is preliminary data.</text>
</comment>
<dbReference type="Gene3D" id="3.10.110.10">
    <property type="entry name" value="Ubiquitin Conjugating Enzyme"/>
    <property type="match status" value="1"/>
</dbReference>